<dbReference type="Proteomes" id="UP001201985">
    <property type="component" value="Unassembled WGS sequence"/>
</dbReference>
<evidence type="ECO:0000256" key="3">
    <source>
        <dbReference type="ARBA" id="ARBA00022989"/>
    </source>
</evidence>
<dbReference type="RefSeq" id="WP_241792679.1">
    <property type="nucleotide sequence ID" value="NZ_JALBUU010000004.1"/>
</dbReference>
<feature type="transmembrane region" description="Helical" evidence="5">
    <location>
        <begin position="77"/>
        <end position="98"/>
    </location>
</feature>
<protein>
    <submittedName>
        <fullName evidence="6">DoxX family protein</fullName>
    </submittedName>
</protein>
<sequence length="135" mass="14295">MGVLSVAPAARRALTLLGLAGLCAAYVQGGMNKLLDYPGAVAEAAHFGLPLPPAAAAVTIALELTASAMVLIGRLRWLGALALCAFTLAATFIANRYWTLSPGQERFMTANAFYEHLGLAGAFLLVFLWDRSDER</sequence>
<feature type="transmembrane region" description="Helical" evidence="5">
    <location>
        <begin position="110"/>
        <end position="129"/>
    </location>
</feature>
<evidence type="ECO:0000313" key="7">
    <source>
        <dbReference type="Proteomes" id="UP001201985"/>
    </source>
</evidence>
<evidence type="ECO:0000256" key="1">
    <source>
        <dbReference type="ARBA" id="ARBA00004141"/>
    </source>
</evidence>
<proteinExistence type="predicted"/>
<dbReference type="InterPro" id="IPR032808">
    <property type="entry name" value="DoxX"/>
</dbReference>
<reference evidence="6 7" key="1">
    <citation type="submission" date="2022-03" db="EMBL/GenBank/DDBJ databases">
        <title>Complete genome analysis of Roseomonas KG 17.1 : a prolific producer of plant growth promoters.</title>
        <authorList>
            <person name="Saadouli I."/>
            <person name="Najjari A."/>
            <person name="Mosbah A."/>
            <person name="Ouzari H.I."/>
        </authorList>
    </citation>
    <scope>NUCLEOTIDE SEQUENCE [LARGE SCALE GENOMIC DNA]</scope>
    <source>
        <strain evidence="6 7">KG17-1</strain>
    </source>
</reference>
<feature type="transmembrane region" description="Helical" evidence="5">
    <location>
        <begin position="53"/>
        <end position="72"/>
    </location>
</feature>
<comment type="caution">
    <text evidence="6">The sequence shown here is derived from an EMBL/GenBank/DDBJ whole genome shotgun (WGS) entry which is preliminary data.</text>
</comment>
<organism evidence="6 7">
    <name type="scientific">Teichococcus vastitatis</name>
    <dbReference type="NCBI Taxonomy" id="2307076"/>
    <lineage>
        <taxon>Bacteria</taxon>
        <taxon>Pseudomonadati</taxon>
        <taxon>Pseudomonadota</taxon>
        <taxon>Alphaproteobacteria</taxon>
        <taxon>Acetobacterales</taxon>
        <taxon>Roseomonadaceae</taxon>
        <taxon>Roseomonas</taxon>
    </lineage>
</organism>
<evidence type="ECO:0000256" key="5">
    <source>
        <dbReference type="SAM" id="Phobius"/>
    </source>
</evidence>
<keyword evidence="7" id="KW-1185">Reference proteome</keyword>
<keyword evidence="4 5" id="KW-0472">Membrane</keyword>
<keyword evidence="3 5" id="KW-1133">Transmembrane helix</keyword>
<evidence type="ECO:0000256" key="4">
    <source>
        <dbReference type="ARBA" id="ARBA00023136"/>
    </source>
</evidence>
<gene>
    <name evidence="6" type="ORF">MON41_06705</name>
</gene>
<dbReference type="Pfam" id="PF07681">
    <property type="entry name" value="DoxX"/>
    <property type="match status" value="1"/>
</dbReference>
<name>A0ABS9W3K3_9PROT</name>
<comment type="subcellular location">
    <subcellularLocation>
        <location evidence="1">Membrane</location>
        <topology evidence="1">Multi-pass membrane protein</topology>
    </subcellularLocation>
</comment>
<accession>A0ABS9W3K3</accession>
<keyword evidence="2 5" id="KW-0812">Transmembrane</keyword>
<dbReference type="EMBL" id="JALBUU010000004">
    <property type="protein sequence ID" value="MCI0753450.1"/>
    <property type="molecule type" value="Genomic_DNA"/>
</dbReference>
<evidence type="ECO:0000256" key="2">
    <source>
        <dbReference type="ARBA" id="ARBA00022692"/>
    </source>
</evidence>
<evidence type="ECO:0000313" key="6">
    <source>
        <dbReference type="EMBL" id="MCI0753450.1"/>
    </source>
</evidence>